<evidence type="ECO:0000313" key="4">
    <source>
        <dbReference type="Proteomes" id="UP001347796"/>
    </source>
</evidence>
<reference evidence="3 4" key="1">
    <citation type="submission" date="2024-01" db="EMBL/GenBank/DDBJ databases">
        <title>The genome of the rayed Mediterranean limpet Patella caerulea (Linnaeus, 1758).</title>
        <authorList>
            <person name="Anh-Thu Weber A."/>
            <person name="Halstead-Nussloch G."/>
        </authorList>
    </citation>
    <scope>NUCLEOTIDE SEQUENCE [LARGE SCALE GENOMIC DNA]</scope>
    <source>
        <strain evidence="3">AATW-2023a</strain>
        <tissue evidence="3">Whole specimen</tissue>
    </source>
</reference>
<dbReference type="Gene3D" id="1.20.5.170">
    <property type="match status" value="1"/>
</dbReference>
<dbReference type="InterPro" id="IPR004827">
    <property type="entry name" value="bZIP"/>
</dbReference>
<dbReference type="CDD" id="cd14693">
    <property type="entry name" value="bZIP_CEBP"/>
    <property type="match status" value="1"/>
</dbReference>
<keyword evidence="4" id="KW-1185">Reference proteome</keyword>
<dbReference type="SMART" id="SM00338">
    <property type="entry name" value="BRLZ"/>
    <property type="match status" value="1"/>
</dbReference>
<dbReference type="PROSITE" id="PS50217">
    <property type="entry name" value="BZIP"/>
    <property type="match status" value="1"/>
</dbReference>
<evidence type="ECO:0000256" key="1">
    <source>
        <dbReference type="SAM" id="MobiDB-lite"/>
    </source>
</evidence>
<protein>
    <recommendedName>
        <fullName evidence="2">BZIP domain-containing protein</fullName>
    </recommendedName>
</protein>
<feature type="compositionally biased region" description="Low complexity" evidence="1">
    <location>
        <begin position="140"/>
        <end position="160"/>
    </location>
</feature>
<dbReference type="PANTHER" id="PTHR23334">
    <property type="entry name" value="CCAAT/ENHANCER BINDING PROTEIN"/>
    <property type="match status" value="1"/>
</dbReference>
<name>A0AAN8PXQ9_PATCE</name>
<dbReference type="InterPro" id="IPR046347">
    <property type="entry name" value="bZIP_sf"/>
</dbReference>
<organism evidence="3 4">
    <name type="scientific">Patella caerulea</name>
    <name type="common">Rayed Mediterranean limpet</name>
    <dbReference type="NCBI Taxonomy" id="87958"/>
    <lineage>
        <taxon>Eukaryota</taxon>
        <taxon>Metazoa</taxon>
        <taxon>Spiralia</taxon>
        <taxon>Lophotrochozoa</taxon>
        <taxon>Mollusca</taxon>
        <taxon>Gastropoda</taxon>
        <taxon>Patellogastropoda</taxon>
        <taxon>Patelloidea</taxon>
        <taxon>Patellidae</taxon>
        <taxon>Patella</taxon>
    </lineage>
</organism>
<sequence>MPEFGEGEKPIKGTFFIESKDNTVDSSFIEDTLLHDLDPSNELAFDLSGYLYTESKNIKLLSSDQTTVRISEVGPAVGLHSDTSSFVTTSLGMTDLPKFEDFTTTTADEGSVWDTLTVKTEDIETDFGIEESTSTSFGDPASPTVSSSSTIQSSSSSRPKPYSRGKSKKVVVKGSEEYSEKRSRNNVAVRKSRAKAKERQKTTESRVQELSTENDRLQKKIDLLTKELNVLKGLFVNVGAALPESFTKLFQS</sequence>
<dbReference type="InterPro" id="IPR031106">
    <property type="entry name" value="C/EBP"/>
</dbReference>
<feature type="domain" description="BZIP" evidence="2">
    <location>
        <begin position="175"/>
        <end position="238"/>
    </location>
</feature>
<feature type="compositionally biased region" description="Basic residues" evidence="1">
    <location>
        <begin position="161"/>
        <end position="171"/>
    </location>
</feature>
<dbReference type="SUPFAM" id="SSF57959">
    <property type="entry name" value="Leucine zipper domain"/>
    <property type="match status" value="1"/>
</dbReference>
<feature type="compositionally biased region" description="Basic and acidic residues" evidence="1">
    <location>
        <begin position="174"/>
        <end position="183"/>
    </location>
</feature>
<evidence type="ECO:0000259" key="2">
    <source>
        <dbReference type="PROSITE" id="PS50217"/>
    </source>
</evidence>
<accession>A0AAN8PXQ9</accession>
<comment type="caution">
    <text evidence="3">The sequence shown here is derived from an EMBL/GenBank/DDBJ whole genome shotgun (WGS) entry which is preliminary data.</text>
</comment>
<dbReference type="GO" id="GO:0000978">
    <property type="term" value="F:RNA polymerase II cis-regulatory region sequence-specific DNA binding"/>
    <property type="evidence" value="ECO:0007669"/>
    <property type="project" value="TreeGrafter"/>
</dbReference>
<dbReference type="Proteomes" id="UP001347796">
    <property type="component" value="Unassembled WGS sequence"/>
</dbReference>
<dbReference type="AlphaFoldDB" id="A0AAN8PXQ9"/>
<evidence type="ECO:0000313" key="3">
    <source>
        <dbReference type="EMBL" id="KAK6185414.1"/>
    </source>
</evidence>
<gene>
    <name evidence="3" type="ORF">SNE40_007656</name>
</gene>
<feature type="compositionally biased region" description="Basic and acidic residues" evidence="1">
    <location>
        <begin position="195"/>
        <end position="210"/>
    </location>
</feature>
<dbReference type="GO" id="GO:0000981">
    <property type="term" value="F:DNA-binding transcription factor activity, RNA polymerase II-specific"/>
    <property type="evidence" value="ECO:0007669"/>
    <property type="project" value="TreeGrafter"/>
</dbReference>
<dbReference type="Pfam" id="PF07716">
    <property type="entry name" value="bZIP_2"/>
    <property type="match status" value="1"/>
</dbReference>
<dbReference type="EMBL" id="JAZGQO010000006">
    <property type="protein sequence ID" value="KAK6185414.1"/>
    <property type="molecule type" value="Genomic_DNA"/>
</dbReference>
<dbReference type="GO" id="GO:0006351">
    <property type="term" value="P:DNA-templated transcription"/>
    <property type="evidence" value="ECO:0007669"/>
    <property type="project" value="InterPro"/>
</dbReference>
<proteinExistence type="predicted"/>
<dbReference type="PANTHER" id="PTHR23334:SF20">
    <property type="entry name" value="BASIC LEUCINE ZIPPER 24"/>
    <property type="match status" value="1"/>
</dbReference>
<feature type="region of interest" description="Disordered" evidence="1">
    <location>
        <begin position="130"/>
        <end position="210"/>
    </location>
</feature>